<comment type="caution">
    <text evidence="2">The sequence shown here is derived from an EMBL/GenBank/DDBJ whole genome shotgun (WGS) entry which is preliminary data.</text>
</comment>
<dbReference type="Proteomes" id="UP000615234">
    <property type="component" value="Unassembled WGS sequence"/>
</dbReference>
<evidence type="ECO:0000313" key="2">
    <source>
        <dbReference type="EMBL" id="MBC5662462.1"/>
    </source>
</evidence>
<accession>A0A8I0AJ75</accession>
<reference evidence="2 3" key="1">
    <citation type="submission" date="2020-08" db="EMBL/GenBank/DDBJ databases">
        <title>Genome public.</title>
        <authorList>
            <person name="Liu C."/>
            <person name="Sun Q."/>
        </authorList>
    </citation>
    <scope>NUCLEOTIDE SEQUENCE [LARGE SCALE GENOMIC DNA]</scope>
    <source>
        <strain evidence="2 3">NSJ-10</strain>
    </source>
</reference>
<evidence type="ECO:0000256" key="1">
    <source>
        <dbReference type="SAM" id="MobiDB-lite"/>
    </source>
</evidence>
<feature type="compositionally biased region" description="Polar residues" evidence="1">
    <location>
        <begin position="71"/>
        <end position="83"/>
    </location>
</feature>
<dbReference type="RefSeq" id="WP_117807571.1">
    <property type="nucleotide sequence ID" value="NZ_JACOOX010000003.1"/>
</dbReference>
<dbReference type="EMBL" id="JACOOX010000003">
    <property type="protein sequence ID" value="MBC5662462.1"/>
    <property type="molecule type" value="Genomic_DNA"/>
</dbReference>
<evidence type="ECO:0000313" key="3">
    <source>
        <dbReference type="Proteomes" id="UP000615234"/>
    </source>
</evidence>
<feature type="compositionally biased region" description="Basic and acidic residues" evidence="1">
    <location>
        <begin position="50"/>
        <end position="69"/>
    </location>
</feature>
<proteinExistence type="predicted"/>
<evidence type="ECO:0008006" key="4">
    <source>
        <dbReference type="Google" id="ProtNLM"/>
    </source>
</evidence>
<sequence>MKKILLILGGMLILFLLAFCCSYTIYQKTDSFSDDSYAVETITGKGRSGKRQEIQYDPISEEKTSEEKTPTYGTTTGERSLSEDASTQVAAESYRFLVNELNGYVAVFTANGSLYEFTDIRIKDLDNILKNRIINGIKFQKEKELFTFLESCSS</sequence>
<feature type="region of interest" description="Disordered" evidence="1">
    <location>
        <begin position="49"/>
        <end position="83"/>
    </location>
</feature>
<name>A0A8I0AJ75_9FIRM</name>
<dbReference type="AlphaFoldDB" id="A0A8I0AJ75"/>
<organism evidence="2 3">
    <name type="scientific">Coprococcus hominis</name>
    <name type="common">ex Liu et al. 2022</name>
    <dbReference type="NCBI Taxonomy" id="2763039"/>
    <lineage>
        <taxon>Bacteria</taxon>
        <taxon>Bacillati</taxon>
        <taxon>Bacillota</taxon>
        <taxon>Clostridia</taxon>
        <taxon>Lachnospirales</taxon>
        <taxon>Lachnospiraceae</taxon>
        <taxon>Coprococcus</taxon>
    </lineage>
</organism>
<gene>
    <name evidence="2" type="ORF">H8S09_06065</name>
</gene>
<keyword evidence="3" id="KW-1185">Reference proteome</keyword>
<protein>
    <recommendedName>
        <fullName evidence="4">Bypass of forespore C C-terminal domain-containing protein</fullName>
    </recommendedName>
</protein>